<accession>M4VPR4</accession>
<evidence type="ECO:0000313" key="3">
    <source>
        <dbReference type="EMBL" id="AGH95119.1"/>
    </source>
</evidence>
<organism evidence="3 4">
    <name type="scientific">Pseudobdellovibrio exovorus JSS</name>
    <dbReference type="NCBI Taxonomy" id="1184267"/>
    <lineage>
        <taxon>Bacteria</taxon>
        <taxon>Pseudomonadati</taxon>
        <taxon>Bdellovibrionota</taxon>
        <taxon>Bdellovibrionia</taxon>
        <taxon>Bdellovibrionales</taxon>
        <taxon>Pseudobdellovibrionaceae</taxon>
        <taxon>Pseudobdellovibrio</taxon>
    </lineage>
</organism>
<dbReference type="Pfam" id="PF14237">
    <property type="entry name" value="GYF_2"/>
    <property type="match status" value="1"/>
</dbReference>
<keyword evidence="4" id="KW-1185">Reference proteome</keyword>
<gene>
    <name evidence="3" type="ORF">A11Q_903</name>
</gene>
<proteinExistence type="predicted"/>
<evidence type="ECO:0000313" key="4">
    <source>
        <dbReference type="Proteomes" id="UP000012040"/>
    </source>
</evidence>
<dbReference type="HOGENOM" id="CLU_1346715_0_0_7"/>
<dbReference type="OrthoDB" id="5291267at2"/>
<dbReference type="STRING" id="1184267.A11Q_903"/>
<dbReference type="RefSeq" id="WP_015469609.1">
    <property type="nucleotide sequence ID" value="NC_020813.1"/>
</dbReference>
<feature type="domain" description="GYF" evidence="2">
    <location>
        <begin position="7"/>
        <end position="56"/>
    </location>
</feature>
<dbReference type="GO" id="GO:0035438">
    <property type="term" value="F:cyclic-di-GMP binding"/>
    <property type="evidence" value="ECO:0007669"/>
    <property type="project" value="InterPro"/>
</dbReference>
<evidence type="ECO:0000259" key="1">
    <source>
        <dbReference type="Pfam" id="PF07238"/>
    </source>
</evidence>
<dbReference type="InterPro" id="IPR025640">
    <property type="entry name" value="GYF_2"/>
</dbReference>
<dbReference type="Proteomes" id="UP000012040">
    <property type="component" value="Chromosome"/>
</dbReference>
<dbReference type="EMBL" id="CP003537">
    <property type="protein sequence ID" value="AGH95119.1"/>
    <property type="molecule type" value="Genomic_DNA"/>
</dbReference>
<dbReference type="eggNOG" id="ENOG5032IRW">
    <property type="taxonomic scope" value="Bacteria"/>
</dbReference>
<reference evidence="3 4" key="1">
    <citation type="journal article" date="2013" name="ISME J.">
        <title>By their genes ye shall know them: genomic signatures of predatory bacteria.</title>
        <authorList>
            <person name="Pasternak Z."/>
            <person name="Pietrokovski S."/>
            <person name="Rotem O."/>
            <person name="Gophna U."/>
            <person name="Lurie-Weinberger M.N."/>
            <person name="Jurkevitch E."/>
        </authorList>
    </citation>
    <scope>NUCLEOTIDE SEQUENCE [LARGE SCALE GENOMIC DNA]</scope>
    <source>
        <strain evidence="3 4">JSS</strain>
    </source>
</reference>
<dbReference type="Pfam" id="PF07238">
    <property type="entry name" value="PilZ"/>
    <property type="match status" value="1"/>
</dbReference>
<dbReference type="KEGG" id="bex:A11Q_903"/>
<evidence type="ECO:0000259" key="2">
    <source>
        <dbReference type="Pfam" id="PF14237"/>
    </source>
</evidence>
<dbReference type="Gene3D" id="2.40.10.220">
    <property type="entry name" value="predicted glycosyltransferase like domains"/>
    <property type="match status" value="1"/>
</dbReference>
<dbReference type="PATRIC" id="fig|1184267.3.peg.912"/>
<name>M4VPR4_9BACT</name>
<sequence>MKDASAWYVLIGEQKYGPYKYKKIIHLLQSKQLMDFNYVWAEHLKDWTPIYQLEEFSKQHLDYLLKKEPEYASTFISRQYKRVSVKIPVIGHNSTKFFAGEFVSISEGGGLCLLDSPNIEIGEHLKLHLELTTATQEKLTAEGIILRKNYSVQMLKNNSGLYYAVKFHEISSQLLEQIRVWSQAA</sequence>
<evidence type="ECO:0008006" key="5">
    <source>
        <dbReference type="Google" id="ProtNLM"/>
    </source>
</evidence>
<protein>
    <recommendedName>
        <fullName evidence="5">PilZ domain-containing protein</fullName>
    </recommendedName>
</protein>
<dbReference type="InterPro" id="IPR009875">
    <property type="entry name" value="PilZ_domain"/>
</dbReference>
<feature type="domain" description="PilZ" evidence="1">
    <location>
        <begin position="78"/>
        <end position="179"/>
    </location>
</feature>
<dbReference type="AlphaFoldDB" id="M4VPR4"/>